<dbReference type="SUPFAM" id="SSF103263">
    <property type="entry name" value="Chorismate synthase, AroC"/>
    <property type="match status" value="1"/>
</dbReference>
<evidence type="ECO:0000256" key="8">
    <source>
        <dbReference type="ARBA" id="ARBA00022857"/>
    </source>
</evidence>
<evidence type="ECO:0000313" key="13">
    <source>
        <dbReference type="EMBL" id="ARP56890.1"/>
    </source>
</evidence>
<dbReference type="GeneID" id="67465995"/>
<comment type="catalytic activity">
    <reaction evidence="11 12">
        <text>5-O-(1-carboxyvinyl)-3-phosphoshikimate = chorismate + phosphate</text>
        <dbReference type="Rhea" id="RHEA:21020"/>
        <dbReference type="ChEBI" id="CHEBI:29748"/>
        <dbReference type="ChEBI" id="CHEBI:43474"/>
        <dbReference type="ChEBI" id="CHEBI:57701"/>
        <dbReference type="EC" id="4.2.3.5"/>
    </reaction>
</comment>
<keyword evidence="7 11" id="KW-0274">FAD</keyword>
<dbReference type="InterPro" id="IPR000453">
    <property type="entry name" value="Chorismate_synth"/>
</dbReference>
<dbReference type="RefSeq" id="WP_001269379.1">
    <property type="nucleotide sequence ID" value="NZ_CP015350.1"/>
</dbReference>
<dbReference type="Proteomes" id="UP000194143">
    <property type="component" value="Chromosome"/>
</dbReference>
<accession>A0A1B1L3A1</accession>
<dbReference type="FunFam" id="3.60.150.10:FF:000002">
    <property type="entry name" value="Chorismate synthase"/>
    <property type="match status" value="1"/>
</dbReference>
<protein>
    <recommendedName>
        <fullName evidence="3 11">Chorismate synthase</fullName>
        <shortName evidence="11">CS</shortName>
        <ecNumber evidence="3 11">4.2.3.5</ecNumber>
    </recommendedName>
    <alternativeName>
        <fullName evidence="11">5-enolpyruvylshikimate-3-phosphate phospholyase</fullName>
    </alternativeName>
</protein>
<keyword evidence="8 11" id="KW-0521">NADP</keyword>
<reference evidence="13 14" key="1">
    <citation type="submission" date="2017-04" db="EMBL/GenBank/DDBJ databases">
        <title>Complete Genome Sequence of Bacillus thuringiensis type Strain ATCC 10792.</title>
        <authorList>
            <person name="Oh D.-H."/>
            <person name="Park B.-J."/>
            <person name="Shuai W."/>
            <person name="Chelliah R."/>
        </authorList>
    </citation>
    <scope>NUCLEOTIDE SEQUENCE [LARGE SCALE GENOMIC DNA]</scope>
    <source>
        <strain evidence="13 14">ATCC 10792</strain>
    </source>
</reference>
<keyword evidence="14" id="KW-1185">Reference proteome</keyword>
<evidence type="ECO:0000256" key="6">
    <source>
        <dbReference type="ARBA" id="ARBA00022643"/>
    </source>
</evidence>
<evidence type="ECO:0000256" key="9">
    <source>
        <dbReference type="ARBA" id="ARBA00023141"/>
    </source>
</evidence>
<feature type="binding site" evidence="11">
    <location>
        <begin position="313"/>
        <end position="317"/>
    </location>
    <ligand>
        <name>FMN</name>
        <dbReference type="ChEBI" id="CHEBI:58210"/>
    </ligand>
</feature>
<dbReference type="SMR" id="A0A1B1L3A1"/>
<proteinExistence type="inferred from homology"/>
<evidence type="ECO:0000256" key="2">
    <source>
        <dbReference type="ARBA" id="ARBA00008014"/>
    </source>
</evidence>
<dbReference type="UniPathway" id="UPA00053">
    <property type="reaction ID" value="UER00090"/>
</dbReference>
<keyword evidence="5 11" id="KW-0285">Flavoprotein</keyword>
<dbReference type="Pfam" id="PF01264">
    <property type="entry name" value="Chorismate_synt"/>
    <property type="match status" value="1"/>
</dbReference>
<dbReference type="PANTHER" id="PTHR21085:SF0">
    <property type="entry name" value="CHORISMATE SYNTHASE"/>
    <property type="match status" value="1"/>
</dbReference>
<dbReference type="PANTHER" id="PTHR21085">
    <property type="entry name" value="CHORISMATE SYNTHASE"/>
    <property type="match status" value="1"/>
</dbReference>
<comment type="cofactor">
    <cofactor evidence="11 12">
        <name>FMNH2</name>
        <dbReference type="ChEBI" id="CHEBI:57618"/>
    </cofactor>
    <text evidence="11 12">Reduced FMN (FMNH(2)).</text>
</comment>
<dbReference type="PROSITE" id="PS00789">
    <property type="entry name" value="CHORISMATE_SYNTHASE_3"/>
    <property type="match status" value="1"/>
</dbReference>
<evidence type="ECO:0000256" key="3">
    <source>
        <dbReference type="ARBA" id="ARBA00013036"/>
    </source>
</evidence>
<dbReference type="GO" id="GO:0009073">
    <property type="term" value="P:aromatic amino acid family biosynthetic process"/>
    <property type="evidence" value="ECO:0007669"/>
    <property type="project" value="UniProtKB-KW"/>
</dbReference>
<sequence>MRYITAGESHGPQLTTIIEGVPAGLSLVADDINEELARRQKGYGRGRRMQIETDQVQILSGVRHGETLGSPIALVVENRDFAHWTKIMGAEPLTEQEEKEIKRKVTKPRPGHADLNGAIKYGHRDMRNVLERSSARETTVRVAAGAVAKKVLAELGIKVAGHVIEIGGVQAKEVTYSSIEELKSITEASPVRCLDDEAGNQMMKAIDDAKANGDSIGGIVEVIVEGMPIGVGSYVHYDRKLDAKLAAAIMSINAFKGVEIGIGFEAAHRPGSEVHDEILWNEEHGYTRRTNNAGGLEGGMTTGMPIVVRGVMKPIPTLYKPLQSVDIDTKEPFTASIERSDSCAVPAASVVAEAVVAWELATALIEQFGLDRMELIRENIEKHNEYARGF</sequence>
<comment type="pathway">
    <text evidence="1 11 12">Metabolic intermediate biosynthesis; chorismate biosynthesis; chorismate from D-erythrose 4-phosphate and phosphoenolpyruvate: step 7/7.</text>
</comment>
<keyword evidence="6 11" id="KW-0288">FMN</keyword>
<evidence type="ECO:0000256" key="1">
    <source>
        <dbReference type="ARBA" id="ARBA00005044"/>
    </source>
</evidence>
<evidence type="ECO:0000256" key="4">
    <source>
        <dbReference type="ARBA" id="ARBA00022605"/>
    </source>
</evidence>
<dbReference type="PROSITE" id="PS00787">
    <property type="entry name" value="CHORISMATE_SYNTHASE_1"/>
    <property type="match status" value="1"/>
</dbReference>
<dbReference type="GO" id="GO:0004107">
    <property type="term" value="F:chorismate synthase activity"/>
    <property type="evidence" value="ECO:0007669"/>
    <property type="project" value="UniProtKB-UniRule"/>
</dbReference>
<evidence type="ECO:0000256" key="7">
    <source>
        <dbReference type="ARBA" id="ARBA00022827"/>
    </source>
</evidence>
<dbReference type="HAMAP" id="MF_00300">
    <property type="entry name" value="Chorismate_synth"/>
    <property type="match status" value="1"/>
</dbReference>
<dbReference type="GO" id="GO:0008652">
    <property type="term" value="P:amino acid biosynthetic process"/>
    <property type="evidence" value="ECO:0007669"/>
    <property type="project" value="UniProtKB-KW"/>
</dbReference>
<dbReference type="PROSITE" id="PS00788">
    <property type="entry name" value="CHORISMATE_SYNTHASE_2"/>
    <property type="match status" value="1"/>
</dbReference>
<dbReference type="NCBIfam" id="TIGR00033">
    <property type="entry name" value="aroC"/>
    <property type="match status" value="1"/>
</dbReference>
<dbReference type="AlphaFoldDB" id="A0A1B1L3A1"/>
<comment type="function">
    <text evidence="11">Catalyzes the anti-1,4-elimination of the C-3 phosphate and the C-6 proR hydrogen from 5-enolpyruvylshikimate-3-phosphate (EPSP) to yield chorismate, which is the branch point compound that serves as the starting substrate for the three terminal pathways of aromatic amino acid biosynthesis. This reaction introduces a second double bond into the aromatic ring system.</text>
</comment>
<dbReference type="GO" id="GO:0009423">
    <property type="term" value="P:chorismate biosynthetic process"/>
    <property type="evidence" value="ECO:0007669"/>
    <property type="project" value="UniProtKB-UniRule"/>
</dbReference>
<keyword evidence="10 11" id="KW-0456">Lyase</keyword>
<comment type="similarity">
    <text evidence="2 11 12">Belongs to the chorismate synthase family.</text>
</comment>
<feature type="binding site" evidence="11">
    <location>
        <begin position="253"/>
        <end position="254"/>
    </location>
    <ligand>
        <name>FMN</name>
        <dbReference type="ChEBI" id="CHEBI:58210"/>
    </ligand>
</feature>
<keyword evidence="4 11" id="KW-0028">Amino-acid biosynthesis</keyword>
<feature type="binding site" evidence="11">
    <location>
        <position position="45"/>
    </location>
    <ligand>
        <name>NADP(+)</name>
        <dbReference type="ChEBI" id="CHEBI:58349"/>
    </ligand>
</feature>
<feature type="binding site" evidence="11">
    <location>
        <begin position="132"/>
        <end position="134"/>
    </location>
    <ligand>
        <name>FMN</name>
        <dbReference type="ChEBI" id="CHEBI:58210"/>
    </ligand>
</feature>
<feature type="binding site" evidence="11">
    <location>
        <position position="339"/>
    </location>
    <ligand>
        <name>FMN</name>
        <dbReference type="ChEBI" id="CHEBI:58210"/>
    </ligand>
</feature>
<dbReference type="InterPro" id="IPR020541">
    <property type="entry name" value="Chorismate_synthase_CS"/>
</dbReference>
<organism evidence="13 14">
    <name type="scientific">Bacillus thuringiensis</name>
    <dbReference type="NCBI Taxonomy" id="1428"/>
    <lineage>
        <taxon>Bacteria</taxon>
        <taxon>Bacillati</taxon>
        <taxon>Bacillota</taxon>
        <taxon>Bacilli</taxon>
        <taxon>Bacillales</taxon>
        <taxon>Bacillaceae</taxon>
        <taxon>Bacillus</taxon>
        <taxon>Bacillus cereus group</taxon>
    </lineage>
</organism>
<comment type="subunit">
    <text evidence="11">Homotetramer.</text>
</comment>
<feature type="binding site" evidence="11">
    <location>
        <position position="39"/>
    </location>
    <ligand>
        <name>NADP(+)</name>
        <dbReference type="ChEBI" id="CHEBI:58349"/>
    </ligand>
</feature>
<dbReference type="CDD" id="cd07304">
    <property type="entry name" value="Chorismate_synthase"/>
    <property type="match status" value="1"/>
</dbReference>
<gene>
    <name evidence="11" type="primary">aroC</name>
    <name evidence="13" type="ORF">CAB88_07215</name>
</gene>
<dbReference type="PIRSF" id="PIRSF001456">
    <property type="entry name" value="Chorismate_synth"/>
    <property type="match status" value="1"/>
</dbReference>
<evidence type="ECO:0000256" key="12">
    <source>
        <dbReference type="RuleBase" id="RU000605"/>
    </source>
</evidence>
<evidence type="ECO:0000256" key="5">
    <source>
        <dbReference type="ARBA" id="ARBA00022630"/>
    </source>
</evidence>
<name>A0A1B1L3A1_BACTU</name>
<evidence type="ECO:0000313" key="14">
    <source>
        <dbReference type="Proteomes" id="UP000194143"/>
    </source>
</evidence>
<dbReference type="EC" id="4.2.3.5" evidence="3 11"/>
<evidence type="ECO:0000256" key="10">
    <source>
        <dbReference type="ARBA" id="ARBA00023239"/>
    </source>
</evidence>
<dbReference type="EMBL" id="CP021061">
    <property type="protein sequence ID" value="ARP56890.1"/>
    <property type="molecule type" value="Genomic_DNA"/>
</dbReference>
<dbReference type="GO" id="GO:0005829">
    <property type="term" value="C:cytosol"/>
    <property type="evidence" value="ECO:0007669"/>
    <property type="project" value="TreeGrafter"/>
</dbReference>
<dbReference type="Gene3D" id="3.60.150.10">
    <property type="entry name" value="Chorismate synthase AroC"/>
    <property type="match status" value="1"/>
</dbReference>
<keyword evidence="9 11" id="KW-0057">Aromatic amino acid biosynthesis</keyword>
<evidence type="ECO:0000256" key="11">
    <source>
        <dbReference type="HAMAP-Rule" id="MF_00300"/>
    </source>
</evidence>
<dbReference type="InterPro" id="IPR035904">
    <property type="entry name" value="Chorismate_synth_AroC_sf"/>
</dbReference>
<feature type="binding site" evidence="11">
    <location>
        <position position="298"/>
    </location>
    <ligand>
        <name>FMN</name>
        <dbReference type="ChEBI" id="CHEBI:58210"/>
    </ligand>
</feature>
<dbReference type="GO" id="GO:0010181">
    <property type="term" value="F:FMN binding"/>
    <property type="evidence" value="ECO:0007669"/>
    <property type="project" value="TreeGrafter"/>
</dbReference>
<dbReference type="NCBIfam" id="NF003793">
    <property type="entry name" value="PRK05382.1"/>
    <property type="match status" value="1"/>
</dbReference>